<keyword evidence="2" id="KW-1185">Reference proteome</keyword>
<dbReference type="Proteomes" id="UP001177260">
    <property type="component" value="Unassembled WGS sequence"/>
</dbReference>
<evidence type="ECO:0000313" key="1">
    <source>
        <dbReference type="EMBL" id="KAK1144627.1"/>
    </source>
</evidence>
<dbReference type="EMBL" id="JAOPJF010000029">
    <property type="protein sequence ID" value="KAK1144627.1"/>
    <property type="molecule type" value="Genomic_DNA"/>
</dbReference>
<protein>
    <submittedName>
        <fullName evidence="1">Uncharacterized protein</fullName>
    </submittedName>
</protein>
<evidence type="ECO:0000313" key="2">
    <source>
        <dbReference type="Proteomes" id="UP001177260"/>
    </source>
</evidence>
<proteinExistence type="predicted"/>
<comment type="caution">
    <text evidence="1">The sequence shown here is derived from an EMBL/GenBank/DDBJ whole genome shotgun (WGS) entry which is preliminary data.</text>
</comment>
<name>A0ACC3B365_9EURO</name>
<organism evidence="1 2">
    <name type="scientific">Aspergillus melleus</name>
    <dbReference type="NCBI Taxonomy" id="138277"/>
    <lineage>
        <taxon>Eukaryota</taxon>
        <taxon>Fungi</taxon>
        <taxon>Dikarya</taxon>
        <taxon>Ascomycota</taxon>
        <taxon>Pezizomycotina</taxon>
        <taxon>Eurotiomycetes</taxon>
        <taxon>Eurotiomycetidae</taxon>
        <taxon>Eurotiales</taxon>
        <taxon>Aspergillaceae</taxon>
        <taxon>Aspergillus</taxon>
        <taxon>Aspergillus subgen. Circumdati</taxon>
    </lineage>
</organism>
<reference evidence="1 2" key="1">
    <citation type="journal article" date="2023" name="ACS Omega">
        <title>Identification of the Neoaspergillic Acid Biosynthesis Gene Cluster by Establishing an In Vitro CRISPR-Ribonucleoprotein Genetic System in Aspergillus melleus.</title>
        <authorList>
            <person name="Yuan B."/>
            <person name="Grau M.F."/>
            <person name="Murata R.M."/>
            <person name="Torok T."/>
            <person name="Venkateswaran K."/>
            <person name="Stajich J.E."/>
            <person name="Wang C.C.C."/>
        </authorList>
    </citation>
    <scope>NUCLEOTIDE SEQUENCE [LARGE SCALE GENOMIC DNA]</scope>
    <source>
        <strain evidence="1 2">IMV 1140</strain>
    </source>
</reference>
<sequence>MAPYAIKIYTSSQLSQQPALVDELSELINESFLAQASHPLGRTGLRLEQPGQLIEELGPTSLTAVYFHHAGNADETTTEATGTPGQAIGTASIKAWEGGKIWNPVRDSTESDLDPSADDRLSVDGDFEAAIVAVKPSDEFRGRGIADKLVDVCEQAILQKWIDGQYLSLQAEAGSAIAKISPPRPIKIMVKVVKEITASYWAKKGFVTVGEKRCGPGTWGIEKEFTISAMVRELPVAVAIHKEEPRDSDLV</sequence>
<gene>
    <name evidence="1" type="ORF">N8T08_004930</name>
</gene>
<accession>A0ACC3B365</accession>